<reference evidence="1 2" key="1">
    <citation type="journal article" date="2024" name="Plant Biotechnol. J.">
        <title>Dendrobium thyrsiflorum genome and its molecular insights into genes involved in important horticultural traits.</title>
        <authorList>
            <person name="Chen B."/>
            <person name="Wang J.Y."/>
            <person name="Zheng P.J."/>
            <person name="Li K.L."/>
            <person name="Liang Y.M."/>
            <person name="Chen X.F."/>
            <person name="Zhang C."/>
            <person name="Zhao X."/>
            <person name="He X."/>
            <person name="Zhang G.Q."/>
            <person name="Liu Z.J."/>
            <person name="Xu Q."/>
        </authorList>
    </citation>
    <scope>NUCLEOTIDE SEQUENCE [LARGE SCALE GENOMIC DNA]</scope>
    <source>
        <strain evidence="1">GZMU011</strain>
    </source>
</reference>
<proteinExistence type="predicted"/>
<comment type="caution">
    <text evidence="1">The sequence shown here is derived from an EMBL/GenBank/DDBJ whole genome shotgun (WGS) entry which is preliminary data.</text>
</comment>
<organism evidence="1 2">
    <name type="scientific">Dendrobium thyrsiflorum</name>
    <name type="common">Pinecone-like raceme dendrobium</name>
    <name type="synonym">Orchid</name>
    <dbReference type="NCBI Taxonomy" id="117978"/>
    <lineage>
        <taxon>Eukaryota</taxon>
        <taxon>Viridiplantae</taxon>
        <taxon>Streptophyta</taxon>
        <taxon>Embryophyta</taxon>
        <taxon>Tracheophyta</taxon>
        <taxon>Spermatophyta</taxon>
        <taxon>Magnoliopsida</taxon>
        <taxon>Liliopsida</taxon>
        <taxon>Asparagales</taxon>
        <taxon>Orchidaceae</taxon>
        <taxon>Epidendroideae</taxon>
        <taxon>Malaxideae</taxon>
        <taxon>Dendrobiinae</taxon>
        <taxon>Dendrobium</taxon>
    </lineage>
</organism>
<evidence type="ECO:0000313" key="1">
    <source>
        <dbReference type="EMBL" id="KAL0922806.1"/>
    </source>
</evidence>
<gene>
    <name evidence="1" type="ORF">M5K25_006827</name>
</gene>
<dbReference type="Pfam" id="PF12527">
    <property type="entry name" value="DUF3727"/>
    <property type="match status" value="1"/>
</dbReference>
<dbReference type="EMBL" id="JANQDX010000006">
    <property type="protein sequence ID" value="KAL0922806.1"/>
    <property type="molecule type" value="Genomic_DNA"/>
</dbReference>
<evidence type="ECO:0000313" key="2">
    <source>
        <dbReference type="Proteomes" id="UP001552299"/>
    </source>
</evidence>
<evidence type="ECO:0008006" key="3">
    <source>
        <dbReference type="Google" id="ProtNLM"/>
    </source>
</evidence>
<name>A0ABD0VJL8_DENTH</name>
<dbReference type="PANTHER" id="PTHR36061:SF3">
    <property type="entry name" value="OS04G0692200 PROTEIN"/>
    <property type="match status" value="1"/>
</dbReference>
<dbReference type="Proteomes" id="UP001552299">
    <property type="component" value="Unassembled WGS sequence"/>
</dbReference>
<sequence length="242" mass="26870">MTISALPLGSEMRHCNVVHRSWEEVISFDEEVWKRDCLEKKMGWCDKELWRVDDGQEIDGLPTEGLEITCFNLDGTHYMIYTPSEPLLFVAIKIFSLEKSIEFLVAQVFDLRSLSIFSFSVHLYLQDENGILQIAEDDILEDPAIIGAIDEETEFNALVGFTSIPYSSPTFPVDMISFIIPSPLTPSTKGGDIAALNSLYMLENEISKEYSGVGWASAVTLDLAWGVATLFGGAAMSCSLFG</sequence>
<accession>A0ABD0VJL8</accession>
<dbReference type="InterPro" id="IPR022203">
    <property type="entry name" value="DUF3727"/>
</dbReference>
<dbReference type="PANTHER" id="PTHR36061">
    <property type="match status" value="1"/>
</dbReference>
<protein>
    <recommendedName>
        <fullName evidence="3">F-box protein</fullName>
    </recommendedName>
</protein>
<keyword evidence="2" id="KW-1185">Reference proteome</keyword>
<dbReference type="AlphaFoldDB" id="A0ABD0VJL8"/>